<dbReference type="OrthoDB" id="7961282at2759"/>
<comment type="caution">
    <text evidence="1">The sequence shown here is derived from an EMBL/GenBank/DDBJ whole genome shotgun (WGS) entry which is preliminary data.</text>
</comment>
<organism evidence="1 2">
    <name type="scientific">Folsomia candida</name>
    <name type="common">Springtail</name>
    <dbReference type="NCBI Taxonomy" id="158441"/>
    <lineage>
        <taxon>Eukaryota</taxon>
        <taxon>Metazoa</taxon>
        <taxon>Ecdysozoa</taxon>
        <taxon>Arthropoda</taxon>
        <taxon>Hexapoda</taxon>
        <taxon>Collembola</taxon>
        <taxon>Entomobryomorpha</taxon>
        <taxon>Isotomoidea</taxon>
        <taxon>Isotomidae</taxon>
        <taxon>Proisotominae</taxon>
        <taxon>Folsomia</taxon>
    </lineage>
</organism>
<accession>A0A226D4H4</accession>
<gene>
    <name evidence="1" type="ORF">Fcan01_25556</name>
</gene>
<reference evidence="1 2" key="1">
    <citation type="submission" date="2015-12" db="EMBL/GenBank/DDBJ databases">
        <title>The genome of Folsomia candida.</title>
        <authorList>
            <person name="Faddeeva A."/>
            <person name="Derks M.F."/>
            <person name="Anvar Y."/>
            <person name="Smit S."/>
            <person name="Van Straalen N."/>
            <person name="Roelofs D."/>
        </authorList>
    </citation>
    <scope>NUCLEOTIDE SEQUENCE [LARGE SCALE GENOMIC DNA]</scope>
    <source>
        <strain evidence="1 2">VU population</strain>
        <tissue evidence="1">Whole body</tissue>
    </source>
</reference>
<dbReference type="AlphaFoldDB" id="A0A226D4H4"/>
<dbReference type="EMBL" id="LNIX01000037">
    <property type="protein sequence ID" value="OXA39764.1"/>
    <property type="molecule type" value="Genomic_DNA"/>
</dbReference>
<dbReference type="Proteomes" id="UP000198287">
    <property type="component" value="Unassembled WGS sequence"/>
</dbReference>
<protein>
    <submittedName>
        <fullName evidence="1">Uncharacterized protein</fullName>
    </submittedName>
</protein>
<evidence type="ECO:0000313" key="2">
    <source>
        <dbReference type="Proteomes" id="UP000198287"/>
    </source>
</evidence>
<proteinExistence type="predicted"/>
<name>A0A226D4H4_FOLCA</name>
<sequence>MFLPVFAAMLENSCESTSSKRANALLSLWSLSVIMVTNGYRSFVTNELTAPLISNVPSSLDNMTNQEFRFVNFYSAQYATESLSEISSYILNELSISIVIKEAFEKLDPNFELHNFRSKFQAVFMYRYCFFDYGQRRKIPRLSRCNRPEQAADFTFHKAYLNTVYDKVKDYPLFQTLFNLDSYNVQDGARLLADCKKSALVTWSDDIEETIERVLSKKSHLKRKSYKILKETYLSRRKYLVISKYGWNFVGGGIHKILESGIYWKWTNFFAQLNIAHYKRGYSSGGSGIQGQELSSNIGTIFIVLLFGGAISWGVFVGEITVGLEVLLETFKDNDFDDELLRQIPDCPAGSLEEHLFATLVPSIGNRLKIIGAIRKEPFPKQTSSQYQIEKYLEKTKIFIEAQELRLGSHFKFDNSVGAMREKFDNMYYFRISDILPVALKKYREVTDAGGRLNQDKNIIRDYQSGEFVSSFTGNPLFIQIYYDDIEICNPLGAKA</sequence>
<evidence type="ECO:0000313" key="1">
    <source>
        <dbReference type="EMBL" id="OXA39764.1"/>
    </source>
</evidence>
<keyword evidence="2" id="KW-1185">Reference proteome</keyword>